<evidence type="ECO:0000313" key="1">
    <source>
        <dbReference type="EMBL" id="MBX65604.1"/>
    </source>
</evidence>
<accession>A0A2P2QFD1</accession>
<reference evidence="1" key="1">
    <citation type="submission" date="2018-02" db="EMBL/GenBank/DDBJ databases">
        <title>Rhizophora mucronata_Transcriptome.</title>
        <authorList>
            <person name="Meera S.P."/>
            <person name="Sreeshan A."/>
            <person name="Augustine A."/>
        </authorList>
    </citation>
    <scope>NUCLEOTIDE SEQUENCE</scope>
    <source>
        <tissue evidence="1">Leaf</tissue>
    </source>
</reference>
<proteinExistence type="predicted"/>
<name>A0A2P2QFD1_RHIMU</name>
<sequence length="58" mass="6813">MDTRININYKDPGYIKKITKHNIFCTSGESIMVTKTQSPNPVQFMLNMLLYYQQTESH</sequence>
<dbReference type="AlphaFoldDB" id="A0A2P2QFD1"/>
<organism evidence="1">
    <name type="scientific">Rhizophora mucronata</name>
    <name type="common">Asiatic mangrove</name>
    <dbReference type="NCBI Taxonomy" id="61149"/>
    <lineage>
        <taxon>Eukaryota</taxon>
        <taxon>Viridiplantae</taxon>
        <taxon>Streptophyta</taxon>
        <taxon>Embryophyta</taxon>
        <taxon>Tracheophyta</taxon>
        <taxon>Spermatophyta</taxon>
        <taxon>Magnoliopsida</taxon>
        <taxon>eudicotyledons</taxon>
        <taxon>Gunneridae</taxon>
        <taxon>Pentapetalae</taxon>
        <taxon>rosids</taxon>
        <taxon>fabids</taxon>
        <taxon>Malpighiales</taxon>
        <taxon>Rhizophoraceae</taxon>
        <taxon>Rhizophora</taxon>
    </lineage>
</organism>
<protein>
    <submittedName>
        <fullName evidence="1">Uncharacterized protein</fullName>
    </submittedName>
</protein>
<dbReference type="EMBL" id="GGEC01085120">
    <property type="protein sequence ID" value="MBX65604.1"/>
    <property type="molecule type" value="Transcribed_RNA"/>
</dbReference>